<feature type="domain" description="Cwf19-like protein C-terminal" evidence="2">
    <location>
        <begin position="6"/>
        <end position="103"/>
    </location>
</feature>
<evidence type="ECO:0000259" key="2">
    <source>
        <dbReference type="Pfam" id="PF04676"/>
    </source>
</evidence>
<dbReference type="GO" id="GO:0000398">
    <property type="term" value="P:mRNA splicing, via spliceosome"/>
    <property type="evidence" value="ECO:0007669"/>
    <property type="project" value="TreeGrafter"/>
</dbReference>
<name>A0A1I7ZQB4_9BILA</name>
<keyword evidence="3" id="KW-1185">Reference proteome</keyword>
<dbReference type="PANTHER" id="PTHR12072:SF5">
    <property type="entry name" value="CWF19-LIKE PROTEIN 2"/>
    <property type="match status" value="1"/>
</dbReference>
<dbReference type="PANTHER" id="PTHR12072">
    <property type="entry name" value="CWF19, CELL CYCLE CONTROL PROTEIN"/>
    <property type="match status" value="1"/>
</dbReference>
<comment type="similarity">
    <text evidence="1">Belongs to the CWF19 family.</text>
</comment>
<evidence type="ECO:0000313" key="4">
    <source>
        <dbReference type="WBParaSite" id="L893_g28752.t1"/>
    </source>
</evidence>
<proteinExistence type="inferred from homology"/>
<dbReference type="InterPro" id="IPR040194">
    <property type="entry name" value="Cwf19-like"/>
</dbReference>
<dbReference type="GO" id="GO:0071014">
    <property type="term" value="C:post-mRNA release spliceosomal complex"/>
    <property type="evidence" value="ECO:0007669"/>
    <property type="project" value="TreeGrafter"/>
</dbReference>
<dbReference type="InterPro" id="IPR006767">
    <property type="entry name" value="Cwf19-like_C_dom-2"/>
</dbReference>
<evidence type="ECO:0000313" key="3">
    <source>
        <dbReference type="Proteomes" id="UP000095287"/>
    </source>
</evidence>
<sequence>MESEGEWATNKKLIDLSKIKNGDIRRAIPKGFSYFSVDFGLQCGYAHAIEDEESFPSNFAQEIIGGMLDLDHKRWRKQESLDFEKQKKNCEDFKLKWADYDWTERAKQRREES</sequence>
<reference evidence="4" key="1">
    <citation type="submission" date="2016-11" db="UniProtKB">
        <authorList>
            <consortium name="WormBaseParasite"/>
        </authorList>
    </citation>
    <scope>IDENTIFICATION</scope>
</reference>
<dbReference type="WBParaSite" id="L893_g28752.t1">
    <property type="protein sequence ID" value="L893_g28752.t1"/>
    <property type="gene ID" value="L893_g28752"/>
</dbReference>
<dbReference type="Proteomes" id="UP000095287">
    <property type="component" value="Unplaced"/>
</dbReference>
<accession>A0A1I7ZQB4</accession>
<dbReference type="Pfam" id="PF04676">
    <property type="entry name" value="CwfJ_C_2"/>
    <property type="match status" value="1"/>
</dbReference>
<dbReference type="AlphaFoldDB" id="A0A1I7ZQB4"/>
<organism evidence="3 4">
    <name type="scientific">Steinernema glaseri</name>
    <dbReference type="NCBI Taxonomy" id="37863"/>
    <lineage>
        <taxon>Eukaryota</taxon>
        <taxon>Metazoa</taxon>
        <taxon>Ecdysozoa</taxon>
        <taxon>Nematoda</taxon>
        <taxon>Chromadorea</taxon>
        <taxon>Rhabditida</taxon>
        <taxon>Tylenchina</taxon>
        <taxon>Panagrolaimomorpha</taxon>
        <taxon>Strongyloidoidea</taxon>
        <taxon>Steinernematidae</taxon>
        <taxon>Steinernema</taxon>
    </lineage>
</organism>
<protein>
    <submittedName>
        <fullName evidence="4">CwfJ_C_2 domain-containing protein</fullName>
    </submittedName>
</protein>
<evidence type="ECO:0000256" key="1">
    <source>
        <dbReference type="ARBA" id="ARBA00006795"/>
    </source>
</evidence>